<feature type="modified residue" description="4-aspartylphosphate" evidence="8">
    <location>
        <position position="82"/>
    </location>
</feature>
<dbReference type="CDD" id="cd00383">
    <property type="entry name" value="trans_reg_C"/>
    <property type="match status" value="1"/>
</dbReference>
<evidence type="ECO:0000256" key="7">
    <source>
        <dbReference type="ARBA" id="ARBA00023163"/>
    </source>
</evidence>
<keyword evidence="5" id="KW-0805">Transcription regulation</keyword>
<comment type="caution">
    <text evidence="12">The sequence shown here is derived from an EMBL/GenBank/DDBJ whole genome shotgun (WGS) entry which is preliminary data.</text>
</comment>
<proteinExistence type="predicted"/>
<comment type="subcellular location">
    <subcellularLocation>
        <location evidence="1">Cytoplasm</location>
    </subcellularLocation>
</comment>
<keyword evidence="7" id="KW-0804">Transcription</keyword>
<evidence type="ECO:0000256" key="4">
    <source>
        <dbReference type="ARBA" id="ARBA00023012"/>
    </source>
</evidence>
<dbReference type="Proteomes" id="UP000269708">
    <property type="component" value="Unassembled WGS sequence"/>
</dbReference>
<reference evidence="12 13" key="1">
    <citation type="submission" date="2018-11" db="EMBL/GenBank/DDBJ databases">
        <title>Genomic Encyclopedia of Type Strains, Phase IV (KMG-IV): sequencing the most valuable type-strain genomes for metagenomic binning, comparative biology and taxonomic classification.</title>
        <authorList>
            <person name="Goeker M."/>
        </authorList>
    </citation>
    <scope>NUCLEOTIDE SEQUENCE [LARGE SCALE GENOMIC DNA]</scope>
    <source>
        <strain evidence="12 13">DSM 25623</strain>
    </source>
</reference>
<dbReference type="InterPro" id="IPR011006">
    <property type="entry name" value="CheY-like_superfamily"/>
</dbReference>
<gene>
    <name evidence="12" type="ORF">EDC50_1972</name>
</gene>
<dbReference type="SMART" id="SM00448">
    <property type="entry name" value="REC"/>
    <property type="match status" value="1"/>
</dbReference>
<organism evidence="12 13">
    <name type="scientific">Vulcaniibacterium tengchongense</name>
    <dbReference type="NCBI Taxonomy" id="1273429"/>
    <lineage>
        <taxon>Bacteria</taxon>
        <taxon>Pseudomonadati</taxon>
        <taxon>Pseudomonadota</taxon>
        <taxon>Gammaproteobacteria</taxon>
        <taxon>Lysobacterales</taxon>
        <taxon>Lysobacteraceae</taxon>
        <taxon>Vulcaniibacterium</taxon>
    </lineage>
</organism>
<dbReference type="InterPro" id="IPR001789">
    <property type="entry name" value="Sig_transdc_resp-reg_receiver"/>
</dbReference>
<dbReference type="CDD" id="cd17624">
    <property type="entry name" value="REC_OmpR_PmrA-like"/>
    <property type="match status" value="1"/>
</dbReference>
<dbReference type="AlphaFoldDB" id="A0A3N4W244"/>
<dbReference type="PANTHER" id="PTHR48111">
    <property type="entry name" value="REGULATOR OF RPOS"/>
    <property type="match status" value="1"/>
</dbReference>
<evidence type="ECO:0000256" key="6">
    <source>
        <dbReference type="ARBA" id="ARBA00023125"/>
    </source>
</evidence>
<protein>
    <submittedName>
        <fullName evidence="12">Winged helix family two component transcriptional regulator</fullName>
    </submittedName>
</protein>
<feature type="DNA-binding region" description="OmpR/PhoB-type" evidence="9">
    <location>
        <begin position="155"/>
        <end position="249"/>
    </location>
</feature>
<evidence type="ECO:0000259" key="11">
    <source>
        <dbReference type="PROSITE" id="PS51755"/>
    </source>
</evidence>
<sequence length="252" mass="27123">MRAACAPGFKNALIAPGHRGGVDEDGNEPSPMNLLLVEDDAMLAEAVRAGLEQQGFRVDWAGDAAHAKTALVEHDYAAVLLDLGLPGRSGLSVLAAMRARYDVTPVLIVTARDKLSDRIAGLDAGADDYIVKPFQLDELYARLRAVVRRSQGRVAPVLSCNGVALDPARREVTRDGVAVALSTHEFRTLQLLLERQGRIVTREQLEEAVYGSSGTIESNTIAVYIHQLRRKLGDGLIQTVHGYGYRVGGSAA</sequence>
<dbReference type="Gene3D" id="6.10.250.690">
    <property type="match status" value="1"/>
</dbReference>
<keyword evidence="6 9" id="KW-0238">DNA-binding</keyword>
<dbReference type="InterPro" id="IPR001867">
    <property type="entry name" value="OmpR/PhoB-type_DNA-bd"/>
</dbReference>
<dbReference type="PANTHER" id="PTHR48111:SF35">
    <property type="entry name" value="TRANSCRIPTIONAL REGULATORY PROTEIN QSEB"/>
    <property type="match status" value="1"/>
</dbReference>
<dbReference type="InterPro" id="IPR039420">
    <property type="entry name" value="WalR-like"/>
</dbReference>
<keyword evidence="13" id="KW-1185">Reference proteome</keyword>
<keyword evidence="3 8" id="KW-0597">Phosphoprotein</keyword>
<keyword evidence="2" id="KW-0963">Cytoplasm</keyword>
<dbReference type="GO" id="GO:0005829">
    <property type="term" value="C:cytosol"/>
    <property type="evidence" value="ECO:0007669"/>
    <property type="project" value="TreeGrafter"/>
</dbReference>
<feature type="domain" description="OmpR/PhoB-type" evidence="11">
    <location>
        <begin position="155"/>
        <end position="249"/>
    </location>
</feature>
<feature type="domain" description="Response regulatory" evidence="10">
    <location>
        <begin position="33"/>
        <end position="147"/>
    </location>
</feature>
<evidence type="ECO:0000313" key="12">
    <source>
        <dbReference type="EMBL" id="RPE80140.1"/>
    </source>
</evidence>
<dbReference type="SUPFAM" id="SSF52172">
    <property type="entry name" value="CheY-like"/>
    <property type="match status" value="1"/>
</dbReference>
<keyword evidence="4" id="KW-0902">Two-component regulatory system</keyword>
<name>A0A3N4W244_9GAMM</name>
<dbReference type="SMART" id="SM00862">
    <property type="entry name" value="Trans_reg_C"/>
    <property type="match status" value="1"/>
</dbReference>
<evidence type="ECO:0000313" key="13">
    <source>
        <dbReference type="Proteomes" id="UP000269708"/>
    </source>
</evidence>
<dbReference type="GO" id="GO:0032993">
    <property type="term" value="C:protein-DNA complex"/>
    <property type="evidence" value="ECO:0007669"/>
    <property type="project" value="TreeGrafter"/>
</dbReference>
<dbReference type="PROSITE" id="PS50110">
    <property type="entry name" value="RESPONSE_REGULATORY"/>
    <property type="match status" value="1"/>
</dbReference>
<dbReference type="EMBL" id="RKQN01000002">
    <property type="protein sequence ID" value="RPE80140.1"/>
    <property type="molecule type" value="Genomic_DNA"/>
</dbReference>
<evidence type="ECO:0000256" key="2">
    <source>
        <dbReference type="ARBA" id="ARBA00022490"/>
    </source>
</evidence>
<dbReference type="GO" id="GO:0000976">
    <property type="term" value="F:transcription cis-regulatory region binding"/>
    <property type="evidence" value="ECO:0007669"/>
    <property type="project" value="TreeGrafter"/>
</dbReference>
<dbReference type="Gene3D" id="3.40.50.2300">
    <property type="match status" value="1"/>
</dbReference>
<dbReference type="PROSITE" id="PS51755">
    <property type="entry name" value="OMPR_PHOB"/>
    <property type="match status" value="1"/>
</dbReference>
<evidence type="ECO:0000256" key="5">
    <source>
        <dbReference type="ARBA" id="ARBA00023015"/>
    </source>
</evidence>
<dbReference type="Pfam" id="PF00072">
    <property type="entry name" value="Response_reg"/>
    <property type="match status" value="1"/>
</dbReference>
<dbReference type="GO" id="GO:0006355">
    <property type="term" value="P:regulation of DNA-templated transcription"/>
    <property type="evidence" value="ECO:0007669"/>
    <property type="project" value="InterPro"/>
</dbReference>
<evidence type="ECO:0000256" key="3">
    <source>
        <dbReference type="ARBA" id="ARBA00022553"/>
    </source>
</evidence>
<dbReference type="GO" id="GO:0000156">
    <property type="term" value="F:phosphorelay response regulator activity"/>
    <property type="evidence" value="ECO:0007669"/>
    <property type="project" value="TreeGrafter"/>
</dbReference>
<evidence type="ECO:0000259" key="10">
    <source>
        <dbReference type="PROSITE" id="PS50110"/>
    </source>
</evidence>
<evidence type="ECO:0000256" key="9">
    <source>
        <dbReference type="PROSITE-ProRule" id="PRU01091"/>
    </source>
</evidence>
<dbReference type="InterPro" id="IPR036388">
    <property type="entry name" value="WH-like_DNA-bd_sf"/>
</dbReference>
<evidence type="ECO:0000256" key="8">
    <source>
        <dbReference type="PROSITE-ProRule" id="PRU00169"/>
    </source>
</evidence>
<dbReference type="Gene3D" id="1.10.10.10">
    <property type="entry name" value="Winged helix-like DNA-binding domain superfamily/Winged helix DNA-binding domain"/>
    <property type="match status" value="1"/>
</dbReference>
<evidence type="ECO:0000256" key="1">
    <source>
        <dbReference type="ARBA" id="ARBA00004496"/>
    </source>
</evidence>
<dbReference type="Pfam" id="PF00486">
    <property type="entry name" value="Trans_reg_C"/>
    <property type="match status" value="1"/>
</dbReference>
<accession>A0A3N4W244</accession>